<dbReference type="HAMAP" id="MF_00523">
    <property type="entry name" value="LpxD"/>
    <property type="match status" value="1"/>
</dbReference>
<dbReference type="GO" id="GO:0016020">
    <property type="term" value="C:membrane"/>
    <property type="evidence" value="ECO:0007669"/>
    <property type="project" value="GOC"/>
</dbReference>
<gene>
    <name evidence="6" type="primary">lpxD</name>
    <name evidence="8" type="ORF">IAA86_02935</name>
</gene>
<dbReference type="SUPFAM" id="SSF51161">
    <property type="entry name" value="Trimeric LpxA-like enzymes"/>
    <property type="match status" value="1"/>
</dbReference>
<evidence type="ECO:0000313" key="8">
    <source>
        <dbReference type="EMBL" id="HIS73958.1"/>
    </source>
</evidence>
<dbReference type="PANTHER" id="PTHR43378:SF2">
    <property type="entry name" value="UDP-3-O-ACYLGLUCOSAMINE N-ACYLTRANSFERASE 1, MITOCHONDRIAL-RELATED"/>
    <property type="match status" value="1"/>
</dbReference>
<dbReference type="InterPro" id="IPR007691">
    <property type="entry name" value="LpxD"/>
</dbReference>
<reference evidence="8" key="2">
    <citation type="journal article" date="2021" name="PeerJ">
        <title>Extensive microbial diversity within the chicken gut microbiome revealed by metagenomics and culture.</title>
        <authorList>
            <person name="Gilroy R."/>
            <person name="Ravi A."/>
            <person name="Getino M."/>
            <person name="Pursley I."/>
            <person name="Horton D.L."/>
            <person name="Alikhan N.F."/>
            <person name="Baker D."/>
            <person name="Gharbi K."/>
            <person name="Hall N."/>
            <person name="Watson M."/>
            <person name="Adriaenssens E.M."/>
            <person name="Foster-Nyarko E."/>
            <person name="Jarju S."/>
            <person name="Secka A."/>
            <person name="Antonio M."/>
            <person name="Oren A."/>
            <person name="Chaudhuri R.R."/>
            <person name="La Ragione R."/>
            <person name="Hildebrand F."/>
            <person name="Pallen M.J."/>
        </authorList>
    </citation>
    <scope>NUCLEOTIDE SEQUENCE</scope>
    <source>
        <strain evidence="8">CHK152-2871</strain>
    </source>
</reference>
<protein>
    <recommendedName>
        <fullName evidence="6">UDP-3-O-acylglucosamine N-acyltransferase</fullName>
        <ecNumber evidence="6">2.3.1.191</ecNumber>
    </recommendedName>
</protein>
<accession>A0A9D1JYF3</accession>
<evidence type="ECO:0000256" key="4">
    <source>
        <dbReference type="ARBA" id="ARBA00023098"/>
    </source>
</evidence>
<dbReference type="GO" id="GO:0009245">
    <property type="term" value="P:lipid A biosynthetic process"/>
    <property type="evidence" value="ECO:0007669"/>
    <property type="project" value="UniProtKB-UniRule"/>
</dbReference>
<dbReference type="InterPro" id="IPR011004">
    <property type="entry name" value="Trimer_LpxA-like_sf"/>
</dbReference>
<evidence type="ECO:0000256" key="6">
    <source>
        <dbReference type="HAMAP-Rule" id="MF_00523"/>
    </source>
</evidence>
<keyword evidence="6" id="KW-0677">Repeat</keyword>
<dbReference type="Gene3D" id="3.40.1390.10">
    <property type="entry name" value="MurE/MurF, N-terminal domain"/>
    <property type="match status" value="1"/>
</dbReference>
<proteinExistence type="inferred from homology"/>
<evidence type="ECO:0000256" key="2">
    <source>
        <dbReference type="ARBA" id="ARBA00022556"/>
    </source>
</evidence>
<dbReference type="EMBL" id="DVJQ01000025">
    <property type="protein sequence ID" value="HIS73958.1"/>
    <property type="molecule type" value="Genomic_DNA"/>
</dbReference>
<dbReference type="Proteomes" id="UP000886865">
    <property type="component" value="Unassembled WGS sequence"/>
</dbReference>
<dbReference type="Gene3D" id="2.160.10.10">
    <property type="entry name" value="Hexapeptide repeat proteins"/>
    <property type="match status" value="1"/>
</dbReference>
<keyword evidence="1 6" id="KW-0444">Lipid biosynthesis</keyword>
<comment type="pathway">
    <text evidence="6">Bacterial outer membrane biogenesis; LPS lipid A biosynthesis.</text>
</comment>
<dbReference type="GO" id="GO:0016410">
    <property type="term" value="F:N-acyltransferase activity"/>
    <property type="evidence" value="ECO:0007669"/>
    <property type="project" value="InterPro"/>
</dbReference>
<dbReference type="Pfam" id="PF14602">
    <property type="entry name" value="Hexapep_2"/>
    <property type="match status" value="2"/>
</dbReference>
<dbReference type="GO" id="GO:0103118">
    <property type="term" value="F:UDP-3-O-[(3R)-3-hydroxyacyl]-glucosamine N-acyltransferase activity"/>
    <property type="evidence" value="ECO:0007669"/>
    <property type="project" value="UniProtKB-EC"/>
</dbReference>
<dbReference type="Pfam" id="PF00132">
    <property type="entry name" value="Hexapep"/>
    <property type="match status" value="1"/>
</dbReference>
<comment type="catalytic activity">
    <reaction evidence="6">
        <text>a UDP-3-O-[(3R)-3-hydroxyacyl]-alpha-D-glucosamine + a (3R)-hydroxyacyl-[ACP] = a UDP-2-N,3-O-bis[(3R)-3-hydroxyacyl]-alpha-D-glucosamine + holo-[ACP] + H(+)</text>
        <dbReference type="Rhea" id="RHEA:53836"/>
        <dbReference type="Rhea" id="RHEA-COMP:9685"/>
        <dbReference type="Rhea" id="RHEA-COMP:9945"/>
        <dbReference type="ChEBI" id="CHEBI:15378"/>
        <dbReference type="ChEBI" id="CHEBI:64479"/>
        <dbReference type="ChEBI" id="CHEBI:78827"/>
        <dbReference type="ChEBI" id="CHEBI:137740"/>
        <dbReference type="ChEBI" id="CHEBI:137748"/>
        <dbReference type="EC" id="2.3.1.191"/>
    </reaction>
</comment>
<name>A0A9D1JYF3_9BACT</name>
<dbReference type="CDD" id="cd03352">
    <property type="entry name" value="LbH_LpxD"/>
    <property type="match status" value="1"/>
</dbReference>
<dbReference type="Pfam" id="PF25087">
    <property type="entry name" value="GMPPB_C"/>
    <property type="match status" value="1"/>
</dbReference>
<comment type="function">
    <text evidence="6">Catalyzes the N-acylation of UDP-3-O-acylglucosamine using 3-hydroxyacyl-ACP as the acyl donor. Is involved in the biosynthesis of lipid A, a phosphorylated glycolipid that anchors the lipopolysaccharide to the outer membrane of the cell.</text>
</comment>
<keyword evidence="3 6" id="KW-0808">Transferase</keyword>
<comment type="similarity">
    <text evidence="6">Belongs to the transferase hexapeptide repeat family. LpxD subfamily.</text>
</comment>
<comment type="subunit">
    <text evidence="6">Homotrimer.</text>
</comment>
<evidence type="ECO:0000256" key="3">
    <source>
        <dbReference type="ARBA" id="ARBA00022679"/>
    </source>
</evidence>
<feature type="active site" description="Proton acceptor" evidence="6">
    <location>
        <position position="259"/>
    </location>
</feature>
<keyword evidence="4 6" id="KW-0443">Lipid metabolism</keyword>
<feature type="domain" description="Mannose-1-phosphate guanyltransferase C-terminal" evidence="7">
    <location>
        <begin position="98"/>
        <end position="149"/>
    </location>
</feature>
<evidence type="ECO:0000259" key="7">
    <source>
        <dbReference type="Pfam" id="PF25087"/>
    </source>
</evidence>
<dbReference type="EC" id="2.3.1.191" evidence="6"/>
<evidence type="ECO:0000256" key="1">
    <source>
        <dbReference type="ARBA" id="ARBA00022516"/>
    </source>
</evidence>
<dbReference type="PANTHER" id="PTHR43378">
    <property type="entry name" value="UDP-3-O-ACYLGLUCOSAMINE N-ACYLTRANSFERASE"/>
    <property type="match status" value="1"/>
</dbReference>
<comment type="caution">
    <text evidence="8">The sequence shown here is derived from an EMBL/GenBank/DDBJ whole genome shotgun (WGS) entry which is preliminary data.</text>
</comment>
<keyword evidence="2 6" id="KW-0441">Lipid A biosynthesis</keyword>
<organism evidence="8 9">
    <name type="scientific">Candidatus Galligastranaerophilus intestinavium</name>
    <dbReference type="NCBI Taxonomy" id="2840836"/>
    <lineage>
        <taxon>Bacteria</taxon>
        <taxon>Candidatus Galligastranaerophilus</taxon>
    </lineage>
</organism>
<keyword evidence="5 6" id="KW-0012">Acyltransferase</keyword>
<evidence type="ECO:0000256" key="5">
    <source>
        <dbReference type="ARBA" id="ARBA00023315"/>
    </source>
</evidence>
<sequence length="369" mass="39454">MSKKSFTQKEISDILGGILSVVESGVIEKVAPPLLADETTLALAFGEDEIANLAHTKAKTALVPLGVNLENISTIEVERPRLAMMKLLNLFYEGPDTPVGVHPSAIIHPEAKLGKNVSIGPNVVVSRGAIIGDNCALLPNVYVGKFAKIGNDCLFHPGVNIGDRVQIGDRCIIHHGASLGADGFSFVTETPDNIESARKEGEVKGGKENQKVFKIPSLGSVIIGNDVEIGANATIDRGTIENTTVGDQTKIDNLVMIGHNCKIGRACMIVSQVGIAGSCEIGDRVVIAGQSGLADHISIGDDCIILAKSGVTKSHPAKTVLMGAPAVPRKDFLKRMKYLNEAEVMVQKYKKYQHLLEDYEKFLNEDGKI</sequence>
<dbReference type="InterPro" id="IPR001451">
    <property type="entry name" value="Hexapep"/>
</dbReference>
<evidence type="ECO:0000313" key="9">
    <source>
        <dbReference type="Proteomes" id="UP000886865"/>
    </source>
</evidence>
<dbReference type="InterPro" id="IPR056729">
    <property type="entry name" value="GMPPB_C"/>
</dbReference>
<dbReference type="AlphaFoldDB" id="A0A9D1JYF3"/>
<reference evidence="8" key="1">
    <citation type="submission" date="2020-10" db="EMBL/GenBank/DDBJ databases">
        <authorList>
            <person name="Gilroy R."/>
        </authorList>
    </citation>
    <scope>NUCLEOTIDE SEQUENCE</scope>
    <source>
        <strain evidence="8">CHK152-2871</strain>
    </source>
</reference>
<dbReference type="NCBIfam" id="NF002060">
    <property type="entry name" value="PRK00892.1"/>
    <property type="match status" value="1"/>
</dbReference>